<feature type="region of interest" description="Disordered" evidence="1">
    <location>
        <begin position="178"/>
        <end position="217"/>
    </location>
</feature>
<feature type="region of interest" description="Disordered" evidence="1">
    <location>
        <begin position="462"/>
        <end position="547"/>
    </location>
</feature>
<reference evidence="3" key="1">
    <citation type="journal article" date="2016" name="Nat. Commun.">
        <title>The Gonium pectorale genome demonstrates co-option of cell cycle regulation during the evolution of multicellularity.</title>
        <authorList>
            <person name="Hanschen E.R."/>
            <person name="Marriage T.N."/>
            <person name="Ferris P.J."/>
            <person name="Hamaji T."/>
            <person name="Toyoda A."/>
            <person name="Fujiyama A."/>
            <person name="Neme R."/>
            <person name="Noguchi H."/>
            <person name="Minakuchi Y."/>
            <person name="Suzuki M."/>
            <person name="Kawai-Toyooka H."/>
            <person name="Smith D.R."/>
            <person name="Sparks H."/>
            <person name="Anderson J."/>
            <person name="Bakaric R."/>
            <person name="Luria V."/>
            <person name="Karger A."/>
            <person name="Kirschner M.W."/>
            <person name="Durand P.M."/>
            <person name="Michod R.E."/>
            <person name="Nozaki H."/>
            <person name="Olson B.J."/>
        </authorList>
    </citation>
    <scope>NUCLEOTIDE SEQUENCE [LARGE SCALE GENOMIC DNA]</scope>
    <source>
        <strain evidence="3">NIES-2863</strain>
    </source>
</reference>
<dbReference type="EMBL" id="LSYV01000005">
    <property type="protein sequence ID" value="KXZ54705.1"/>
    <property type="molecule type" value="Genomic_DNA"/>
</dbReference>
<keyword evidence="3" id="KW-1185">Reference proteome</keyword>
<protein>
    <submittedName>
        <fullName evidence="2">Uncharacterized protein</fullName>
    </submittedName>
</protein>
<evidence type="ECO:0000313" key="3">
    <source>
        <dbReference type="Proteomes" id="UP000075714"/>
    </source>
</evidence>
<evidence type="ECO:0000313" key="2">
    <source>
        <dbReference type="EMBL" id="KXZ54705.1"/>
    </source>
</evidence>
<feature type="compositionally biased region" description="Basic and acidic residues" evidence="1">
    <location>
        <begin position="179"/>
        <end position="189"/>
    </location>
</feature>
<name>A0A150GY11_GONPE</name>
<dbReference type="Proteomes" id="UP000075714">
    <property type="component" value="Unassembled WGS sequence"/>
</dbReference>
<comment type="caution">
    <text evidence="2">The sequence shown here is derived from an EMBL/GenBank/DDBJ whole genome shotgun (WGS) entry which is preliminary data.</text>
</comment>
<proteinExistence type="predicted"/>
<evidence type="ECO:0000256" key="1">
    <source>
        <dbReference type="SAM" id="MobiDB-lite"/>
    </source>
</evidence>
<feature type="compositionally biased region" description="Acidic residues" evidence="1">
    <location>
        <begin position="525"/>
        <end position="534"/>
    </location>
</feature>
<dbReference type="AlphaFoldDB" id="A0A150GY11"/>
<organism evidence="2 3">
    <name type="scientific">Gonium pectorale</name>
    <name type="common">Green alga</name>
    <dbReference type="NCBI Taxonomy" id="33097"/>
    <lineage>
        <taxon>Eukaryota</taxon>
        <taxon>Viridiplantae</taxon>
        <taxon>Chlorophyta</taxon>
        <taxon>core chlorophytes</taxon>
        <taxon>Chlorophyceae</taxon>
        <taxon>CS clade</taxon>
        <taxon>Chlamydomonadales</taxon>
        <taxon>Volvocaceae</taxon>
        <taxon>Gonium</taxon>
    </lineage>
</organism>
<sequence length="547" mass="55767">MSDAHVIPREAEAVIAFGTKGAAGTMDTIAAATAALDGPIPFSDGGCPLGGGPRGALTSGSLLVHLAARLAAAAPPPTEGAFYFMRASVTGGGDSGGGVMGSRGILSPPGQYMLARTMSKLLAAVAAACDAADPWAAVAGRLRAHTAAHSREAARNQLHNIDRAAIGGGDLTAELPDATQREQERRDRASATAAVGKRGQRGRESDTSAGGRVDQQMGGSVVNVDRAYGWHNEEIVIEALRWLPEAADATVRGSHGGSRGGGGDRGADGGITVDFAVTGGLPPLALGAQVLQWLPARTELARALMAAADGGKDRRVIAVGDTSMLRLLVLVAAISHLRQRPPPPPSAAAAAAVPGAVQLRLVALDGLQDVRLVTTALEGFKHVLGSDEAASAGCKTPPDFTRTDARRIRCQVAIEQVELRTVMPAEGRDFLVLPLLWHGAAQKLPVMEHAVARAYVGMMRQRRKGRRGGKGRAYVGKAEACGPVGGESEEGEEGGGKGEARALQPTGIASAVAIAGSGDGGSDGGDGEENDGGDDGCAFDPYGLECG</sequence>
<gene>
    <name evidence="2" type="ORF">GPECTOR_4g773</name>
</gene>
<accession>A0A150GY11</accession>